<dbReference type="Proteomes" id="UP001067231">
    <property type="component" value="Unassembled WGS sequence"/>
</dbReference>
<dbReference type="AlphaFoldDB" id="A0A9D5DE81"/>
<accession>A0A9D5DE81</accession>
<dbReference type="EMBL" id="JAPCXC010000104">
    <property type="protein sequence ID" value="KAJ1605246.1"/>
    <property type="molecule type" value="Genomic_DNA"/>
</dbReference>
<organism evidence="2">
    <name type="scientific">Cryptosporidium canis</name>
    <dbReference type="NCBI Taxonomy" id="195482"/>
    <lineage>
        <taxon>Eukaryota</taxon>
        <taxon>Sar</taxon>
        <taxon>Alveolata</taxon>
        <taxon>Apicomplexa</taxon>
        <taxon>Conoidasida</taxon>
        <taxon>Coccidia</taxon>
        <taxon>Eucoccidiorida</taxon>
        <taxon>Eimeriorina</taxon>
        <taxon>Cryptosporidiidae</taxon>
        <taxon>Cryptosporidium</taxon>
    </lineage>
</organism>
<reference evidence="2" key="1">
    <citation type="submission" date="2022-10" db="EMBL/GenBank/DDBJ databases">
        <title>Adaptive evolution leads to modifications in subtelomeric GC content in a zoonotic Cryptosporidium species.</title>
        <authorList>
            <person name="Li J."/>
            <person name="Feng Y."/>
            <person name="Xiao L."/>
        </authorList>
    </citation>
    <scope>NUCLEOTIDE SEQUENCE</scope>
    <source>
        <strain evidence="2">33844</strain>
    </source>
</reference>
<dbReference type="OrthoDB" id="10452119at2759"/>
<evidence type="ECO:0000313" key="2">
    <source>
        <dbReference type="EMBL" id="KAJ1605246.1"/>
    </source>
</evidence>
<feature type="compositionally biased region" description="Basic and acidic residues" evidence="1">
    <location>
        <begin position="21"/>
        <end position="31"/>
    </location>
</feature>
<protein>
    <submittedName>
        <fullName evidence="2">Uncharacterized protein</fullName>
    </submittedName>
</protein>
<sequence>MVRVGTGDVVELGMRAARPSDGAHKGGKEEPGEVDQALEGDLGELGLELAELHKARVQELVGEREKPQAVLFGLGQVENILESLFGLLETGRLDGALQRGQNASNLADSVGEHGRKPSPAELQSVEELLELPEVIAGLKVKALSQIPRQNVEERVLEHEHKDGQSLGTGKLPRGGLWYLQPHCDHNVRVKRRGKVADAPRDGRHLGRAECYHQTDLGQVMGLLELPDRRVEGHGELLSGNVLGVDDEAPREARVYVGHPNLQDLVGEGGVGALEHLQDLVGNVLHQVLPAEMGLRQKLGEDPGL</sequence>
<gene>
    <name evidence="2" type="ORF">OJ253_3249</name>
</gene>
<name>A0A9D5DE81_9CRYT</name>
<proteinExistence type="predicted"/>
<evidence type="ECO:0000256" key="1">
    <source>
        <dbReference type="SAM" id="MobiDB-lite"/>
    </source>
</evidence>
<comment type="caution">
    <text evidence="2">The sequence shown here is derived from an EMBL/GenBank/DDBJ whole genome shotgun (WGS) entry which is preliminary data.</text>
</comment>
<feature type="region of interest" description="Disordered" evidence="1">
    <location>
        <begin position="15"/>
        <end position="34"/>
    </location>
</feature>